<name>A0A923LSL5_9FIRM</name>
<dbReference type="PANTHER" id="PTHR33055:SF13">
    <property type="entry name" value="TRANSPOSASE"/>
    <property type="match status" value="1"/>
</dbReference>
<sequence>MSKAGDIHRFDAPNKLAAFAGLDVRVTQYGEFIGTRQEISKRGSPYLRKAVWLAASRAAFYAPVLSEYYQSLLARGKHHLTTICSVSRKLCNTIHTILKEERLWQPVPPRDKTCRIIPNNSDK</sequence>
<evidence type="ECO:0000259" key="1">
    <source>
        <dbReference type="Pfam" id="PF02371"/>
    </source>
</evidence>
<dbReference type="PANTHER" id="PTHR33055">
    <property type="entry name" value="TRANSPOSASE FOR INSERTION SEQUENCE ELEMENT IS1111A"/>
    <property type="match status" value="1"/>
</dbReference>
<evidence type="ECO:0000313" key="3">
    <source>
        <dbReference type="Proteomes" id="UP000606499"/>
    </source>
</evidence>
<proteinExistence type="predicted"/>
<dbReference type="AlphaFoldDB" id="A0A923LSL5"/>
<dbReference type="GO" id="GO:0003677">
    <property type="term" value="F:DNA binding"/>
    <property type="evidence" value="ECO:0007669"/>
    <property type="project" value="InterPro"/>
</dbReference>
<reference evidence="2" key="1">
    <citation type="submission" date="2020-08" db="EMBL/GenBank/DDBJ databases">
        <title>Genome public.</title>
        <authorList>
            <person name="Liu C."/>
            <person name="Sun Q."/>
        </authorList>
    </citation>
    <scope>NUCLEOTIDE SEQUENCE</scope>
    <source>
        <strain evidence="2">NSJ-28</strain>
    </source>
</reference>
<evidence type="ECO:0000313" key="2">
    <source>
        <dbReference type="EMBL" id="MBC5724535.1"/>
    </source>
</evidence>
<dbReference type="Pfam" id="PF02371">
    <property type="entry name" value="Transposase_20"/>
    <property type="match status" value="1"/>
</dbReference>
<dbReference type="EMBL" id="JACOPL010000003">
    <property type="protein sequence ID" value="MBC5724535.1"/>
    <property type="molecule type" value="Genomic_DNA"/>
</dbReference>
<accession>A0A923LSL5</accession>
<organism evidence="2 3">
    <name type="scientific">Agathobaculum faecis</name>
    <dbReference type="NCBI Taxonomy" id="2763013"/>
    <lineage>
        <taxon>Bacteria</taxon>
        <taxon>Bacillati</taxon>
        <taxon>Bacillota</taxon>
        <taxon>Clostridia</taxon>
        <taxon>Eubacteriales</taxon>
        <taxon>Butyricicoccaceae</taxon>
        <taxon>Agathobaculum</taxon>
    </lineage>
</organism>
<gene>
    <name evidence="2" type="ORF">H8S45_03500</name>
</gene>
<dbReference type="GO" id="GO:0004803">
    <property type="term" value="F:transposase activity"/>
    <property type="evidence" value="ECO:0007669"/>
    <property type="project" value="InterPro"/>
</dbReference>
<dbReference type="RefSeq" id="WP_186949574.1">
    <property type="nucleotide sequence ID" value="NZ_JACOPL010000003.1"/>
</dbReference>
<dbReference type="Proteomes" id="UP000606499">
    <property type="component" value="Unassembled WGS sequence"/>
</dbReference>
<comment type="caution">
    <text evidence="2">The sequence shown here is derived from an EMBL/GenBank/DDBJ whole genome shotgun (WGS) entry which is preliminary data.</text>
</comment>
<dbReference type="InterPro" id="IPR003346">
    <property type="entry name" value="Transposase_20"/>
</dbReference>
<dbReference type="InterPro" id="IPR047650">
    <property type="entry name" value="Transpos_IS110"/>
</dbReference>
<dbReference type="GO" id="GO:0006313">
    <property type="term" value="P:DNA transposition"/>
    <property type="evidence" value="ECO:0007669"/>
    <property type="project" value="InterPro"/>
</dbReference>
<protein>
    <submittedName>
        <fullName evidence="2">IS110 family transposase</fullName>
    </submittedName>
</protein>
<feature type="domain" description="Transposase IS116/IS110/IS902 C-terminal" evidence="1">
    <location>
        <begin position="2"/>
        <end position="70"/>
    </location>
</feature>
<keyword evidence="3" id="KW-1185">Reference proteome</keyword>